<comment type="pathway">
    <text evidence="5">Cofactor biosynthesis; ubiquinone biosynthesis.</text>
</comment>
<feature type="region of interest" description="Disordered" evidence="6">
    <location>
        <begin position="1"/>
        <end position="27"/>
    </location>
</feature>
<dbReference type="GO" id="GO:0010420">
    <property type="term" value="F:polyprenyldihydroxybenzoate methyltransferase activity"/>
    <property type="evidence" value="ECO:0007669"/>
    <property type="project" value="InterPro"/>
</dbReference>
<dbReference type="InterPro" id="IPR029063">
    <property type="entry name" value="SAM-dependent_MTases_sf"/>
</dbReference>
<feature type="binding site" evidence="5">
    <location>
        <position position="58"/>
    </location>
    <ligand>
        <name>S-adenosyl-L-methionine</name>
        <dbReference type="ChEBI" id="CHEBI:59789"/>
    </ligand>
</feature>
<dbReference type="AlphaFoldDB" id="A0A4R3JGM3"/>
<keyword evidence="4 5" id="KW-0949">S-adenosyl-L-methionine</keyword>
<dbReference type="PANTHER" id="PTHR43464">
    <property type="entry name" value="METHYLTRANSFERASE"/>
    <property type="match status" value="1"/>
</dbReference>
<feature type="compositionally biased region" description="Polar residues" evidence="6">
    <location>
        <begin position="1"/>
        <end position="11"/>
    </location>
</feature>
<dbReference type="SUPFAM" id="SSF53335">
    <property type="entry name" value="S-adenosyl-L-methionine-dependent methyltransferases"/>
    <property type="match status" value="1"/>
</dbReference>
<sequence length="265" mass="28972">MTSDADAQTATTRHDAPPGTHAANTVSEDEVARFTAIAESWWDAKGKFRPLHQINPVRIAYIRDHVCARLGRDPLAPHPLEGLTLLDIGSGGGLLCEPMRRLGARVTGIDAGERNVAVAKIHAEQSGLDIDYRHIPPEILAQSGETFDVVLNMEVVEHVSDLDLFIESSAALVKPGGAMVVTTLNRTLKSLALAKIGAEYLLRWLPPGTHDWRKFVKPSELAHLLRVHGLILDDLSGMAYGAMKDEWFLSPNDLAVNYLAFAHKP</sequence>
<dbReference type="GO" id="GO:0102208">
    <property type="term" value="F:2-polyprenyl-6-hydroxyphenol methylase activity"/>
    <property type="evidence" value="ECO:0007669"/>
    <property type="project" value="UniProtKB-EC"/>
</dbReference>
<keyword evidence="7" id="KW-0830">Ubiquinone</keyword>
<gene>
    <name evidence="5" type="primary">ubiG</name>
    <name evidence="7" type="ORF">EDD55_101428</name>
</gene>
<keyword evidence="8" id="KW-1185">Reference proteome</keyword>
<evidence type="ECO:0000256" key="3">
    <source>
        <dbReference type="ARBA" id="ARBA00022688"/>
    </source>
</evidence>
<evidence type="ECO:0000256" key="4">
    <source>
        <dbReference type="ARBA" id="ARBA00022691"/>
    </source>
</evidence>
<evidence type="ECO:0000313" key="7">
    <source>
        <dbReference type="EMBL" id="TCS65094.1"/>
    </source>
</evidence>
<dbReference type="RefSeq" id="WP_132937805.1">
    <property type="nucleotide sequence ID" value="NZ_CP119676.1"/>
</dbReference>
<dbReference type="OrthoDB" id="9801538at2"/>
<reference evidence="7 8" key="1">
    <citation type="submission" date="2019-03" db="EMBL/GenBank/DDBJ databases">
        <title>Genomic Encyclopedia of Type Strains, Phase IV (KMG-IV): sequencing the most valuable type-strain genomes for metagenomic binning, comparative biology and taxonomic classification.</title>
        <authorList>
            <person name="Goeker M."/>
        </authorList>
    </citation>
    <scope>NUCLEOTIDE SEQUENCE [LARGE SCALE GENOMIC DNA]</scope>
    <source>
        <strain evidence="7 8">DSM 101688</strain>
    </source>
</reference>
<proteinExistence type="inferred from homology"/>
<dbReference type="GO" id="GO:0061542">
    <property type="term" value="F:3-demethylubiquinol 3-O-methyltransferase activity"/>
    <property type="evidence" value="ECO:0007669"/>
    <property type="project" value="UniProtKB-UniRule"/>
</dbReference>
<feature type="binding site" evidence="5">
    <location>
        <position position="89"/>
    </location>
    <ligand>
        <name>S-adenosyl-L-methionine</name>
        <dbReference type="ChEBI" id="CHEBI:59789"/>
    </ligand>
</feature>
<organism evidence="7 8">
    <name type="scientific">Varunaivibrio sulfuroxidans</name>
    <dbReference type="NCBI Taxonomy" id="1773489"/>
    <lineage>
        <taxon>Bacteria</taxon>
        <taxon>Pseudomonadati</taxon>
        <taxon>Pseudomonadota</taxon>
        <taxon>Alphaproteobacteria</taxon>
        <taxon>Rhodospirillales</taxon>
        <taxon>Magnetovibrionaceae</taxon>
        <taxon>Varunaivibrio</taxon>
    </lineage>
</organism>
<evidence type="ECO:0000256" key="1">
    <source>
        <dbReference type="ARBA" id="ARBA00022603"/>
    </source>
</evidence>
<dbReference type="CDD" id="cd02440">
    <property type="entry name" value="AdoMet_MTases"/>
    <property type="match status" value="1"/>
</dbReference>
<dbReference type="NCBIfam" id="TIGR01983">
    <property type="entry name" value="UbiG"/>
    <property type="match status" value="1"/>
</dbReference>
<evidence type="ECO:0000256" key="5">
    <source>
        <dbReference type="HAMAP-Rule" id="MF_00472"/>
    </source>
</evidence>
<dbReference type="Pfam" id="PF13489">
    <property type="entry name" value="Methyltransf_23"/>
    <property type="match status" value="1"/>
</dbReference>
<dbReference type="Proteomes" id="UP000295304">
    <property type="component" value="Unassembled WGS sequence"/>
</dbReference>
<keyword evidence="1 5" id="KW-0489">Methyltransferase</keyword>
<comment type="function">
    <text evidence="5">O-methyltransferase that catalyzes the 2 O-methylation steps in the ubiquinone biosynthetic pathway.</text>
</comment>
<feature type="binding site" evidence="5">
    <location>
        <position position="153"/>
    </location>
    <ligand>
        <name>S-adenosyl-L-methionine</name>
        <dbReference type="ChEBI" id="CHEBI:59789"/>
    </ligand>
</feature>
<evidence type="ECO:0000256" key="2">
    <source>
        <dbReference type="ARBA" id="ARBA00022679"/>
    </source>
</evidence>
<comment type="catalytic activity">
    <reaction evidence="5">
        <text>a 3-demethylubiquinol + S-adenosyl-L-methionine = a ubiquinol + S-adenosyl-L-homocysteine + H(+)</text>
        <dbReference type="Rhea" id="RHEA:44380"/>
        <dbReference type="Rhea" id="RHEA-COMP:9566"/>
        <dbReference type="Rhea" id="RHEA-COMP:10914"/>
        <dbReference type="ChEBI" id="CHEBI:15378"/>
        <dbReference type="ChEBI" id="CHEBI:17976"/>
        <dbReference type="ChEBI" id="CHEBI:57856"/>
        <dbReference type="ChEBI" id="CHEBI:59789"/>
        <dbReference type="ChEBI" id="CHEBI:84422"/>
        <dbReference type="EC" id="2.1.1.64"/>
    </reaction>
</comment>
<dbReference type="HAMAP" id="MF_00472">
    <property type="entry name" value="UbiG"/>
    <property type="match status" value="1"/>
</dbReference>
<dbReference type="EC" id="2.1.1.64" evidence="5"/>
<evidence type="ECO:0000256" key="6">
    <source>
        <dbReference type="SAM" id="MobiDB-lite"/>
    </source>
</evidence>
<dbReference type="Gene3D" id="3.40.50.150">
    <property type="entry name" value="Vaccinia Virus protein VP39"/>
    <property type="match status" value="1"/>
</dbReference>
<accession>A0A4R3JGM3</accession>
<keyword evidence="3 5" id="KW-0831">Ubiquinone biosynthesis</keyword>
<protein>
    <recommendedName>
        <fullName evidence="5">Ubiquinone biosynthesis O-methyltransferase</fullName>
    </recommendedName>
    <alternativeName>
        <fullName evidence="5">2-polyprenyl-6-hydroxyphenol methylase</fullName>
        <ecNumber evidence="5">2.1.1.222</ecNumber>
    </alternativeName>
    <alternativeName>
        <fullName evidence="5">3-demethylubiquinone 3-O-methyltransferase</fullName>
        <ecNumber evidence="5">2.1.1.64</ecNumber>
    </alternativeName>
</protein>
<dbReference type="GO" id="GO:0032259">
    <property type="term" value="P:methylation"/>
    <property type="evidence" value="ECO:0007669"/>
    <property type="project" value="UniProtKB-KW"/>
</dbReference>
<dbReference type="EMBL" id="SLZW01000001">
    <property type="protein sequence ID" value="TCS65094.1"/>
    <property type="molecule type" value="Genomic_DNA"/>
</dbReference>
<dbReference type="PANTHER" id="PTHR43464:SF19">
    <property type="entry name" value="UBIQUINONE BIOSYNTHESIS O-METHYLTRANSFERASE, MITOCHONDRIAL"/>
    <property type="match status" value="1"/>
</dbReference>
<comment type="caution">
    <text evidence="7">The sequence shown here is derived from an EMBL/GenBank/DDBJ whole genome shotgun (WGS) entry which is preliminary data.</text>
</comment>
<dbReference type="EC" id="2.1.1.222" evidence="5"/>
<feature type="binding site" evidence="5">
    <location>
        <position position="110"/>
    </location>
    <ligand>
        <name>S-adenosyl-L-methionine</name>
        <dbReference type="ChEBI" id="CHEBI:59789"/>
    </ligand>
</feature>
<dbReference type="UniPathway" id="UPA00232"/>
<comment type="catalytic activity">
    <reaction evidence="5">
        <text>a 3-(all-trans-polyprenyl)benzene-1,2-diol + S-adenosyl-L-methionine = a 2-methoxy-6-(all-trans-polyprenyl)phenol + S-adenosyl-L-homocysteine + H(+)</text>
        <dbReference type="Rhea" id="RHEA:31411"/>
        <dbReference type="Rhea" id="RHEA-COMP:9550"/>
        <dbReference type="Rhea" id="RHEA-COMP:9551"/>
        <dbReference type="ChEBI" id="CHEBI:15378"/>
        <dbReference type="ChEBI" id="CHEBI:57856"/>
        <dbReference type="ChEBI" id="CHEBI:59789"/>
        <dbReference type="ChEBI" id="CHEBI:62729"/>
        <dbReference type="ChEBI" id="CHEBI:62731"/>
        <dbReference type="EC" id="2.1.1.222"/>
    </reaction>
</comment>
<keyword evidence="2 5" id="KW-0808">Transferase</keyword>
<comment type="similarity">
    <text evidence="5">Belongs to the methyltransferase superfamily. UbiG/COQ3 family.</text>
</comment>
<name>A0A4R3JGM3_9PROT</name>
<evidence type="ECO:0000313" key="8">
    <source>
        <dbReference type="Proteomes" id="UP000295304"/>
    </source>
</evidence>
<dbReference type="InterPro" id="IPR010233">
    <property type="entry name" value="UbiG_MeTrfase"/>
</dbReference>